<dbReference type="PANTHER" id="PTHR45348">
    <property type="entry name" value="HYPOTHETICAL OXIDOREDUCTASE (EUROFUNG)"/>
    <property type="match status" value="1"/>
</dbReference>
<accession>A0A8B8ULI0</accession>
<dbReference type="GeneID" id="54628687"/>
<dbReference type="CDD" id="cd08249">
    <property type="entry name" value="enoyl_reductase_like"/>
    <property type="match status" value="1"/>
</dbReference>
<dbReference type="OrthoDB" id="9992527at2759"/>
<keyword evidence="1" id="KW-0175">Coiled coil</keyword>
<dbReference type="Gene3D" id="3.90.180.10">
    <property type="entry name" value="Medium-chain alcohol dehydrogenases, catalytic domain"/>
    <property type="match status" value="1"/>
</dbReference>
<dbReference type="VEuPathDB" id="FungiDB:SPAR_B00030"/>
<evidence type="ECO:0000313" key="4">
    <source>
        <dbReference type="RefSeq" id="XP_033768186.1"/>
    </source>
</evidence>
<dbReference type="VEuPathDB" id="FungiDB:SPAR_L04620"/>
<dbReference type="AlphaFoldDB" id="A0A8B8ULI0"/>
<dbReference type="RefSeq" id="XP_033764496.1">
    <property type="nucleotide sequence ID" value="XM_033908605.1"/>
</dbReference>
<reference evidence="3 4" key="2">
    <citation type="submission" date="2020-01" db="EMBL/GenBank/DDBJ databases">
        <title>Population-level Yeast Reference Genomes.</title>
        <authorList>
            <person name="Yue J.-X."/>
        </authorList>
    </citation>
    <scope>NUCLEOTIDE SEQUENCE</scope>
    <source>
        <strain evidence="3 4">CBS432</strain>
    </source>
</reference>
<dbReference type="Pfam" id="PF00107">
    <property type="entry name" value="ADH_zinc_N"/>
    <property type="match status" value="1"/>
</dbReference>
<name>A0A8B8ULI0_SACPA</name>
<dbReference type="KEGG" id="spao:SPAR_B00030"/>
<evidence type="ECO:0000256" key="1">
    <source>
        <dbReference type="SAM" id="Coils"/>
    </source>
</evidence>
<dbReference type="InterPro" id="IPR011032">
    <property type="entry name" value="GroES-like_sf"/>
</dbReference>
<dbReference type="SMART" id="SM00829">
    <property type="entry name" value="PKS_ER"/>
    <property type="match status" value="1"/>
</dbReference>
<evidence type="ECO:0000313" key="3">
    <source>
        <dbReference type="RefSeq" id="XP_033764496.1"/>
    </source>
</evidence>
<feature type="domain" description="Enoyl reductase (ER)" evidence="2">
    <location>
        <begin position="12"/>
        <end position="373"/>
    </location>
</feature>
<evidence type="ECO:0000259" key="2">
    <source>
        <dbReference type="SMART" id="SM00829"/>
    </source>
</evidence>
<dbReference type="InterPro" id="IPR036291">
    <property type="entry name" value="NAD(P)-bd_dom_sf"/>
</dbReference>
<dbReference type="InterPro" id="IPR047122">
    <property type="entry name" value="Trans-enoyl_RdTase-like"/>
</dbReference>
<dbReference type="PANTHER" id="PTHR45348:SF2">
    <property type="entry name" value="ZINC-TYPE ALCOHOL DEHYDROGENASE-LIKE PROTEIN C2E1P3.01"/>
    <property type="match status" value="1"/>
</dbReference>
<protein>
    <recommendedName>
        <fullName evidence="2">Enoyl reductase (ER) domain-containing protein</fullName>
    </recommendedName>
</protein>
<dbReference type="KEGG" id="spao:SPAR_L04620"/>
<sequence>MSITIPETMKAVVIENSKAVVKEGIPIPELEEGFVLIKTLAVAGNPTDWAHIDYKLGPQGSILGCDAAGQIVKLGPAVDPKDFSVGDYIYGFIHGSSVRFPSNGAFAEYSAISTAVAYKSPNELKFLGEDILPAGPVRSLEGAATIPVSLTTAGLVLTYNLGLNLEWEPSSPQRNAPILLWGGATSVGQLLIQLANKLNGFTKIIVVASRKHEKLLKEYGADEIFDYHDIDVVEQIKQKYNNIPYLVDCVANQDTLQQVYKCAADKLDATVVELTNLTEENVKKENRRQNVTIDRTRLYSTGGHEVPFGGVTFPADPEARRAATKFVKFINPKINDGQIHHIPVKIYKNGLSDVPHMLEDIKHGKNSGEKLVAVLN</sequence>
<organism evidence="3">
    <name type="scientific">Saccharomyces paradoxus</name>
    <name type="common">Yeast</name>
    <name type="synonym">Saccharomyces douglasii</name>
    <dbReference type="NCBI Taxonomy" id="27291"/>
    <lineage>
        <taxon>Eukaryota</taxon>
        <taxon>Fungi</taxon>
        <taxon>Dikarya</taxon>
        <taxon>Ascomycota</taxon>
        <taxon>Saccharomycotina</taxon>
        <taxon>Saccharomycetes</taxon>
        <taxon>Saccharomycetales</taxon>
        <taxon>Saccharomycetaceae</taxon>
        <taxon>Saccharomyces</taxon>
    </lineage>
</organism>
<gene>
    <name evidence="3" type="ORF">SPAR_B00030</name>
    <name evidence="4" type="ORF">SPAR_L04620</name>
</gene>
<dbReference type="SUPFAM" id="SSF50129">
    <property type="entry name" value="GroES-like"/>
    <property type="match status" value="1"/>
</dbReference>
<dbReference type="InterPro" id="IPR020843">
    <property type="entry name" value="ER"/>
</dbReference>
<reference evidence="3 4" key="4">
    <citation type="submission" date="2025-04" db="UniProtKB">
        <authorList>
            <consortium name="RefSeq"/>
        </authorList>
    </citation>
    <scope>IDENTIFICATION</scope>
    <source>
        <strain evidence="3 4">CBS432</strain>
    </source>
</reference>
<dbReference type="RefSeq" id="XP_033768186.1">
    <property type="nucleotide sequence ID" value="XM_033912295.1"/>
</dbReference>
<feature type="coiled-coil region" evidence="1">
    <location>
        <begin position="267"/>
        <end position="294"/>
    </location>
</feature>
<dbReference type="SUPFAM" id="SSF51735">
    <property type="entry name" value="NAD(P)-binding Rossmann-fold domains"/>
    <property type="match status" value="1"/>
</dbReference>
<dbReference type="Pfam" id="PF08240">
    <property type="entry name" value="ADH_N"/>
    <property type="match status" value="1"/>
</dbReference>
<dbReference type="InterPro" id="IPR013149">
    <property type="entry name" value="ADH-like_C"/>
</dbReference>
<reference evidence="3 4" key="1">
    <citation type="journal article" date="2017" name="Nat. Genet.">
        <title>Contrasting evolutionary genome dynamics between domesticated and wild yeasts.</title>
        <authorList>
            <person name="Yue J.X."/>
            <person name="Li J."/>
            <person name="Aigrain L."/>
            <person name="Hallin J."/>
            <person name="Persson K."/>
            <person name="Oliver K."/>
            <person name="Bergstrom A."/>
            <person name="Coupland P."/>
            <person name="Warringer J."/>
            <person name="Lagomarsino M.C."/>
            <person name="Fischer G."/>
            <person name="Durbin R."/>
            <person name="Liti G."/>
        </authorList>
    </citation>
    <scope>NUCLEOTIDE SEQUENCE</scope>
    <source>
        <strain evidence="3 4">CBS432</strain>
    </source>
</reference>
<proteinExistence type="predicted"/>
<reference evidence="3 4" key="3">
    <citation type="submission" date="2024-12" db="EMBL/GenBank/DDBJ databases">
        <authorList>
            <consortium name="NCBI Genome Project"/>
        </authorList>
    </citation>
    <scope>NUCLEOTIDE SEQUENCE</scope>
    <source>
        <strain evidence="3 4">CBS432</strain>
    </source>
</reference>
<dbReference type="InterPro" id="IPR013154">
    <property type="entry name" value="ADH-like_N"/>
</dbReference>
<dbReference type="GO" id="GO:0016651">
    <property type="term" value="F:oxidoreductase activity, acting on NAD(P)H"/>
    <property type="evidence" value="ECO:0007669"/>
    <property type="project" value="InterPro"/>
</dbReference>
<dbReference type="Gene3D" id="3.40.50.720">
    <property type="entry name" value="NAD(P)-binding Rossmann-like Domain"/>
    <property type="match status" value="1"/>
</dbReference>